<gene>
    <name evidence="3" type="ORF">METUNv1_02726</name>
</gene>
<evidence type="ECO:0000313" key="3">
    <source>
        <dbReference type="EMBL" id="EGK71335.1"/>
    </source>
</evidence>
<dbReference type="GO" id="GO:0004665">
    <property type="term" value="F:prephenate dehydrogenase (NADP+) activity"/>
    <property type="evidence" value="ECO:0007669"/>
    <property type="project" value="InterPro"/>
</dbReference>
<evidence type="ECO:0000256" key="1">
    <source>
        <dbReference type="ARBA" id="ARBA00023002"/>
    </source>
</evidence>
<dbReference type="Pfam" id="PF20463">
    <property type="entry name" value="PDH_C"/>
    <property type="match status" value="1"/>
</dbReference>
<dbReference type="InterPro" id="IPR050812">
    <property type="entry name" value="Preph/Arog_dehydrog"/>
</dbReference>
<keyword evidence="4" id="KW-1185">Reference proteome</keyword>
<accession>F5REK4</accession>
<evidence type="ECO:0000259" key="2">
    <source>
        <dbReference type="PROSITE" id="PS51176"/>
    </source>
</evidence>
<protein>
    <submittedName>
        <fullName evidence="3">Prephenate dehydrogenase</fullName>
    </submittedName>
</protein>
<dbReference type="Pfam" id="PF02153">
    <property type="entry name" value="PDH_N"/>
    <property type="match status" value="1"/>
</dbReference>
<dbReference type="InterPro" id="IPR003099">
    <property type="entry name" value="Prephen_DH"/>
</dbReference>
<name>F5REK4_METUF</name>
<dbReference type="RefSeq" id="WP_008062610.1">
    <property type="nucleotide sequence ID" value="NZ_AFHG01000052.1"/>
</dbReference>
<dbReference type="OrthoDB" id="9809920at2"/>
<dbReference type="PROSITE" id="PS51176">
    <property type="entry name" value="PDH_ADH"/>
    <property type="match status" value="1"/>
</dbReference>
<dbReference type="Gene3D" id="3.40.50.720">
    <property type="entry name" value="NAD(P)-binding Rossmann-like Domain"/>
    <property type="match status" value="1"/>
</dbReference>
<dbReference type="GO" id="GO:0008977">
    <property type="term" value="F:prephenate dehydrogenase (NAD+) activity"/>
    <property type="evidence" value="ECO:0007669"/>
    <property type="project" value="InterPro"/>
</dbReference>
<sequence length="292" mass="31014">MSAPLIGRLVVVGVGLIGGSFAAALRRAGQVGEVVGVGRSSDSKREALELGLIDRAESDWAAALDGADLVMLAMPVGQMDAVMAGMLPHLPAHTVVTDAGSTKGDVVAAARKCFGARIGQFVPGHPIAGAEKSGPSAARADLYEKRRVVLTPLAENASVAVDLVRQAWRVCGALISETTPEHHDRWLASVSHLPHLLSFALVSELAERPNAEEIFNLAGGGFRDFTRIAASHPEMWRDIFFANREALLAELSAYEAELAYYRELIESGDAADLEARIGSARAARTAWAERQG</sequence>
<dbReference type="EMBL" id="AFHG01000052">
    <property type="protein sequence ID" value="EGK71335.1"/>
    <property type="molecule type" value="Genomic_DNA"/>
</dbReference>
<dbReference type="AlphaFoldDB" id="F5REK4"/>
<dbReference type="FunFam" id="3.40.50.720:FF:000208">
    <property type="entry name" value="Prephenate dehydrogenase"/>
    <property type="match status" value="1"/>
</dbReference>
<evidence type="ECO:0000313" key="4">
    <source>
        <dbReference type="Proteomes" id="UP000005019"/>
    </source>
</evidence>
<dbReference type="InterPro" id="IPR008927">
    <property type="entry name" value="6-PGluconate_DH-like_C_sf"/>
</dbReference>
<dbReference type="InterPro" id="IPR046825">
    <property type="entry name" value="PDH_C"/>
</dbReference>
<dbReference type="InterPro" id="IPR036291">
    <property type="entry name" value="NAD(P)-bd_dom_sf"/>
</dbReference>
<dbReference type="SUPFAM" id="SSF48179">
    <property type="entry name" value="6-phosphogluconate dehydrogenase C-terminal domain-like"/>
    <property type="match status" value="1"/>
</dbReference>
<dbReference type="Gene3D" id="1.10.3660.10">
    <property type="entry name" value="6-phosphogluconate dehydrogenase C-terminal like domain"/>
    <property type="match status" value="1"/>
</dbReference>
<organism evidence="3 4">
    <name type="scientific">Methyloversatilis universalis (strain ATCC BAA-1314 / DSM 25237 / JCM 13912 / CCUG 52030 / FAM5)</name>
    <dbReference type="NCBI Taxonomy" id="1000565"/>
    <lineage>
        <taxon>Bacteria</taxon>
        <taxon>Pseudomonadati</taxon>
        <taxon>Pseudomonadota</taxon>
        <taxon>Betaproteobacteria</taxon>
        <taxon>Nitrosomonadales</taxon>
        <taxon>Sterolibacteriaceae</taxon>
        <taxon>Methyloversatilis</taxon>
    </lineage>
</organism>
<dbReference type="PANTHER" id="PTHR21363:SF0">
    <property type="entry name" value="PREPHENATE DEHYDROGENASE [NADP(+)]"/>
    <property type="match status" value="1"/>
</dbReference>
<keyword evidence="1" id="KW-0560">Oxidoreductase</keyword>
<dbReference type="eggNOG" id="COG0287">
    <property type="taxonomic scope" value="Bacteria"/>
</dbReference>
<dbReference type="GO" id="GO:0006571">
    <property type="term" value="P:tyrosine biosynthetic process"/>
    <property type="evidence" value="ECO:0007669"/>
    <property type="project" value="InterPro"/>
</dbReference>
<dbReference type="STRING" id="1000565.METUNv1_02726"/>
<dbReference type="InterPro" id="IPR046826">
    <property type="entry name" value="PDH_N"/>
</dbReference>
<dbReference type="PANTHER" id="PTHR21363">
    <property type="entry name" value="PREPHENATE DEHYDROGENASE"/>
    <property type="match status" value="1"/>
</dbReference>
<reference evidence="3 4" key="1">
    <citation type="journal article" date="2011" name="J. Bacteriol.">
        <title>Genome sequence of Methyloversatilis universalis FAM5T, a methylotrophic representative of the order Rhodocyclales.</title>
        <authorList>
            <person name="Kittichotirat W."/>
            <person name="Good N.M."/>
            <person name="Hall R."/>
            <person name="Bringel F."/>
            <person name="Lajus A."/>
            <person name="Medigue C."/>
            <person name="Smalley N.E."/>
            <person name="Beck D."/>
            <person name="Bumgarner R."/>
            <person name="Vuilleumier S."/>
            <person name="Kalyuzhnaya M.G."/>
        </authorList>
    </citation>
    <scope>NUCLEOTIDE SEQUENCE [LARGE SCALE GENOMIC DNA]</scope>
    <source>
        <strain evidence="4">ATCC BAA-1314 / JCM 13912 / FAM5</strain>
    </source>
</reference>
<dbReference type="Proteomes" id="UP000005019">
    <property type="component" value="Unassembled WGS sequence"/>
</dbReference>
<comment type="caution">
    <text evidence="3">The sequence shown here is derived from an EMBL/GenBank/DDBJ whole genome shotgun (WGS) entry which is preliminary data.</text>
</comment>
<proteinExistence type="predicted"/>
<dbReference type="SUPFAM" id="SSF51735">
    <property type="entry name" value="NAD(P)-binding Rossmann-fold domains"/>
    <property type="match status" value="1"/>
</dbReference>
<feature type="domain" description="Prephenate/arogenate dehydrogenase" evidence="2">
    <location>
        <begin position="7"/>
        <end position="292"/>
    </location>
</feature>
<dbReference type="GO" id="GO:0070403">
    <property type="term" value="F:NAD+ binding"/>
    <property type="evidence" value="ECO:0007669"/>
    <property type="project" value="InterPro"/>
</dbReference>